<evidence type="ECO:0000256" key="3">
    <source>
        <dbReference type="ARBA" id="ARBA00022692"/>
    </source>
</evidence>
<feature type="transmembrane region" description="Helical" evidence="6">
    <location>
        <begin position="272"/>
        <end position="298"/>
    </location>
</feature>
<evidence type="ECO:0000256" key="6">
    <source>
        <dbReference type="SAM" id="Phobius"/>
    </source>
</evidence>
<evidence type="ECO:0000313" key="8">
    <source>
        <dbReference type="EMBL" id="RRG17931.1"/>
    </source>
</evidence>
<organism evidence="8 9">
    <name type="scientific">Weissella viridescens</name>
    <name type="common">Lactobacillus viridescens</name>
    <dbReference type="NCBI Taxonomy" id="1629"/>
    <lineage>
        <taxon>Bacteria</taxon>
        <taxon>Bacillati</taxon>
        <taxon>Bacillota</taxon>
        <taxon>Bacilli</taxon>
        <taxon>Lactobacillales</taxon>
        <taxon>Lactobacillaceae</taxon>
        <taxon>Weissella</taxon>
    </lineage>
</organism>
<dbReference type="Proteomes" id="UP000275836">
    <property type="component" value="Unassembled WGS sequence"/>
</dbReference>
<keyword evidence="4 6" id="KW-1133">Transmembrane helix</keyword>
<dbReference type="GO" id="GO:0005886">
    <property type="term" value="C:plasma membrane"/>
    <property type="evidence" value="ECO:0007669"/>
    <property type="project" value="UniProtKB-SubCell"/>
</dbReference>
<keyword evidence="3 6" id="KW-0812">Transmembrane</keyword>
<dbReference type="GO" id="GO:0140359">
    <property type="term" value="F:ABC-type transporter activity"/>
    <property type="evidence" value="ECO:0007669"/>
    <property type="project" value="InterPro"/>
</dbReference>
<dbReference type="Pfam" id="PF12698">
    <property type="entry name" value="ABC2_membrane_3"/>
    <property type="match status" value="1"/>
</dbReference>
<accession>A0A3P2RFC1</accession>
<dbReference type="InterPro" id="IPR013525">
    <property type="entry name" value="ABC2_TM"/>
</dbReference>
<dbReference type="InterPro" id="IPR051449">
    <property type="entry name" value="ABC-2_transporter_component"/>
</dbReference>
<reference evidence="8 9" key="1">
    <citation type="submission" date="2018-10" db="EMBL/GenBank/DDBJ databases">
        <title>Draft genome sequence of Weissella viridescens UCO-SMC3.</title>
        <authorList>
            <person name="Garcia-Cancino A."/>
            <person name="Espinoza-Monje M."/>
            <person name="Albarracin L."/>
            <person name="Garcia-Castillo V."/>
            <person name="Campos-Martin J."/>
            <person name="Nakano Y."/>
            <person name="Guitierrez-Zamorano C."/>
            <person name="Ikeda-Ohtsubo W."/>
            <person name="Morita H."/>
            <person name="Kitazawa H."/>
            <person name="Villena J."/>
        </authorList>
    </citation>
    <scope>NUCLEOTIDE SEQUENCE [LARGE SCALE GENOMIC DNA]</scope>
    <source>
        <strain evidence="8 9">UCO-SMC3</strain>
    </source>
</reference>
<dbReference type="PANTHER" id="PTHR30294:SF29">
    <property type="entry name" value="MULTIDRUG ABC TRANSPORTER PERMEASE YBHS-RELATED"/>
    <property type="match status" value="1"/>
</dbReference>
<comment type="subcellular location">
    <subcellularLocation>
        <location evidence="1">Cell membrane</location>
        <topology evidence="1">Multi-pass membrane protein</topology>
    </subcellularLocation>
</comment>
<protein>
    <submittedName>
        <fullName evidence="8">ABC transporter permease</fullName>
    </submittedName>
</protein>
<feature type="transmembrane region" description="Helical" evidence="6">
    <location>
        <begin position="176"/>
        <end position="197"/>
    </location>
</feature>
<keyword evidence="2" id="KW-1003">Cell membrane</keyword>
<keyword evidence="5 6" id="KW-0472">Membrane</keyword>
<dbReference type="PANTHER" id="PTHR30294">
    <property type="entry name" value="MEMBRANE COMPONENT OF ABC TRANSPORTER YHHJ-RELATED"/>
    <property type="match status" value="1"/>
</dbReference>
<name>A0A3P2RFC1_WEIVI</name>
<evidence type="ECO:0000256" key="2">
    <source>
        <dbReference type="ARBA" id="ARBA00022475"/>
    </source>
</evidence>
<sequence length="411" mass="45115">MQKKQLGIVIRQTFVNRLKTVGYWLLVLTPILILAAIAGISFIVQATQNNAAPKIGVVQNQALVHYLDDQHQLDADIKGYTKSSTANKALADEKIDAVLVEHEQQFTLTKRANAQSIDEKTLQSALTQYNTVKQAQALHVSDKTLQQLMTPPKINTHVQSQKGVNKDGANSSRANYAVAVALGILIFMFLTSYVGMIAQEIANEKSSRIMEILLAATSPGVQFFGKIGGIGLLALLHGAIYIVLGVIASVWLPKIRQLKNALDMLQGIDWSFALMTMLIVIVSIFLYMVLTAIIAAMVNDLSQVQQAVAPVTYLSLIGYILTFVLNGQPHNVFLNVLSYVPFVSQTLMPARLGLQYATITQAAIALVLEVVALYFLSKYGLRVYKRNVLTYREGNITKAALLSLKGLFKSH</sequence>
<evidence type="ECO:0000259" key="7">
    <source>
        <dbReference type="Pfam" id="PF12698"/>
    </source>
</evidence>
<feature type="transmembrane region" description="Helical" evidence="6">
    <location>
        <begin position="356"/>
        <end position="376"/>
    </location>
</feature>
<feature type="transmembrane region" description="Helical" evidence="6">
    <location>
        <begin position="231"/>
        <end position="252"/>
    </location>
</feature>
<dbReference type="EMBL" id="RHGY01000004">
    <property type="protein sequence ID" value="RRG17931.1"/>
    <property type="molecule type" value="Genomic_DNA"/>
</dbReference>
<evidence type="ECO:0000256" key="1">
    <source>
        <dbReference type="ARBA" id="ARBA00004651"/>
    </source>
</evidence>
<feature type="transmembrane region" description="Helical" evidence="6">
    <location>
        <begin position="21"/>
        <end position="44"/>
    </location>
</feature>
<evidence type="ECO:0000313" key="9">
    <source>
        <dbReference type="Proteomes" id="UP000275836"/>
    </source>
</evidence>
<proteinExistence type="predicted"/>
<dbReference type="AlphaFoldDB" id="A0A3P2RFC1"/>
<gene>
    <name evidence="8" type="ORF">D3P96_04500</name>
</gene>
<feature type="transmembrane region" description="Helical" evidence="6">
    <location>
        <begin position="304"/>
        <end position="325"/>
    </location>
</feature>
<comment type="caution">
    <text evidence="8">The sequence shown here is derived from an EMBL/GenBank/DDBJ whole genome shotgun (WGS) entry which is preliminary data.</text>
</comment>
<dbReference type="OrthoDB" id="9768837at2"/>
<feature type="domain" description="ABC-2 type transporter transmembrane" evidence="7">
    <location>
        <begin position="24"/>
        <end position="377"/>
    </location>
</feature>
<evidence type="ECO:0000256" key="4">
    <source>
        <dbReference type="ARBA" id="ARBA00022989"/>
    </source>
</evidence>
<evidence type="ECO:0000256" key="5">
    <source>
        <dbReference type="ARBA" id="ARBA00023136"/>
    </source>
</evidence>
<dbReference type="RefSeq" id="WP_124943189.1">
    <property type="nucleotide sequence ID" value="NZ_RHGY01000004.1"/>
</dbReference>